<feature type="compositionally biased region" description="Polar residues" evidence="2">
    <location>
        <begin position="339"/>
        <end position="350"/>
    </location>
</feature>
<feature type="compositionally biased region" description="Basic and acidic residues" evidence="2">
    <location>
        <begin position="96"/>
        <end position="118"/>
    </location>
</feature>
<evidence type="ECO:0000259" key="3">
    <source>
        <dbReference type="SMART" id="SM00993"/>
    </source>
</evidence>
<feature type="compositionally biased region" description="Polar residues" evidence="2">
    <location>
        <begin position="429"/>
        <end position="440"/>
    </location>
</feature>
<dbReference type="InterPro" id="IPR013272">
    <property type="entry name" value="Vps72/YL1_C"/>
</dbReference>
<accession>A0A2J5HQM3</accession>
<dbReference type="AlphaFoldDB" id="A0A2J5HQM3"/>
<feature type="compositionally biased region" description="Basic and acidic residues" evidence="2">
    <location>
        <begin position="767"/>
        <end position="779"/>
    </location>
</feature>
<evidence type="ECO:0000313" key="4">
    <source>
        <dbReference type="EMBL" id="PLN79564.1"/>
    </source>
</evidence>
<feature type="compositionally biased region" description="Basic and acidic residues" evidence="2">
    <location>
        <begin position="490"/>
        <end position="542"/>
    </location>
</feature>
<feature type="region of interest" description="Disordered" evidence="2">
    <location>
        <begin position="764"/>
        <end position="838"/>
    </location>
</feature>
<feature type="compositionally biased region" description="Polar residues" evidence="2">
    <location>
        <begin position="316"/>
        <end position="328"/>
    </location>
</feature>
<proteinExistence type="inferred from homology"/>
<dbReference type="OrthoDB" id="3942062at2759"/>
<feature type="compositionally biased region" description="Low complexity" evidence="2">
    <location>
        <begin position="573"/>
        <end position="590"/>
    </location>
</feature>
<feature type="compositionally biased region" description="Basic and acidic residues" evidence="2">
    <location>
        <begin position="169"/>
        <end position="184"/>
    </location>
</feature>
<reference evidence="5" key="1">
    <citation type="submission" date="2017-12" db="EMBL/GenBank/DDBJ databases">
        <authorList>
            <consortium name="DOE Joint Genome Institute"/>
            <person name="Mondo S.J."/>
            <person name="Kjaerbolling I."/>
            <person name="Vesth T.C."/>
            <person name="Frisvad J.C."/>
            <person name="Nybo J.L."/>
            <person name="Theobald S."/>
            <person name="Kuo A."/>
            <person name="Bowyer P."/>
            <person name="Matsuda Y."/>
            <person name="Lyhne E.K."/>
            <person name="Kogle M.E."/>
            <person name="Clum A."/>
            <person name="Lipzen A."/>
            <person name="Salamov A."/>
            <person name="Ngan C.Y."/>
            <person name="Daum C."/>
            <person name="Chiniquy J."/>
            <person name="Barry K."/>
            <person name="LaButti K."/>
            <person name="Haridas S."/>
            <person name="Simmons B.A."/>
            <person name="Magnuson J.K."/>
            <person name="Mortensen U.H."/>
            <person name="Larsen T.O."/>
            <person name="Grigoriev I.V."/>
            <person name="Baker S.E."/>
            <person name="Andersen M.R."/>
            <person name="Nordberg H.P."/>
            <person name="Cantor M.N."/>
            <person name="Hua S.X."/>
        </authorList>
    </citation>
    <scope>NUCLEOTIDE SEQUENCE [LARGE SCALE GENOMIC DNA]</scope>
    <source>
        <strain evidence="5">IBT 19404</strain>
    </source>
</reference>
<feature type="compositionally biased region" description="Basic and acidic residues" evidence="2">
    <location>
        <begin position="276"/>
        <end position="303"/>
    </location>
</feature>
<dbReference type="InterPro" id="IPR046757">
    <property type="entry name" value="YL1_N"/>
</dbReference>
<feature type="domain" description="Vps72/YL1 C-terminal" evidence="3">
    <location>
        <begin position="702"/>
        <end position="731"/>
    </location>
</feature>
<dbReference type="EMBL" id="KZ559558">
    <property type="protein sequence ID" value="PLN79564.1"/>
    <property type="molecule type" value="Genomic_DNA"/>
</dbReference>
<feature type="compositionally biased region" description="Acidic residues" evidence="2">
    <location>
        <begin position="54"/>
        <end position="84"/>
    </location>
</feature>
<dbReference type="PANTHER" id="PTHR13275">
    <property type="entry name" value="YL-1 PROTEIN TRANSCRIPTION FACTOR-LIKE 1"/>
    <property type="match status" value="1"/>
</dbReference>
<feature type="compositionally biased region" description="Basic and acidic residues" evidence="2">
    <location>
        <begin position="788"/>
        <end position="812"/>
    </location>
</feature>
<organism evidence="4 5">
    <name type="scientific">Aspergillus taichungensis</name>
    <dbReference type="NCBI Taxonomy" id="482145"/>
    <lineage>
        <taxon>Eukaryota</taxon>
        <taxon>Fungi</taxon>
        <taxon>Dikarya</taxon>
        <taxon>Ascomycota</taxon>
        <taxon>Pezizomycotina</taxon>
        <taxon>Eurotiomycetes</taxon>
        <taxon>Eurotiomycetidae</taxon>
        <taxon>Eurotiales</taxon>
        <taxon>Aspergillaceae</taxon>
        <taxon>Aspergillus</taxon>
        <taxon>Aspergillus subgen. Circumdati</taxon>
    </lineage>
</organism>
<comment type="similarity">
    <text evidence="1">Belongs to the VPS72/YL1 family.</text>
</comment>
<name>A0A2J5HQM3_9EURO</name>
<evidence type="ECO:0000256" key="1">
    <source>
        <dbReference type="ARBA" id="ARBA00006832"/>
    </source>
</evidence>
<feature type="region of interest" description="Disordered" evidence="2">
    <location>
        <begin position="54"/>
        <end position="184"/>
    </location>
</feature>
<keyword evidence="5" id="KW-1185">Reference proteome</keyword>
<evidence type="ECO:0000256" key="2">
    <source>
        <dbReference type="SAM" id="MobiDB-lite"/>
    </source>
</evidence>
<gene>
    <name evidence="4" type="ORF">BDW42DRAFT_195043</name>
</gene>
<feature type="compositionally biased region" description="Polar residues" evidence="2">
    <location>
        <begin position="387"/>
        <end position="397"/>
    </location>
</feature>
<sequence>MADDPTDQSSSAEDAEPVESLISGRSRRSTAGRHMSALLNAEADDDLALLFEEVDDDQEFDEIEAGGGEEDDMALDSSSDDDDQGPNARPDDDEGERQIEKEEKAEKKKRRAQEDLRFKIARKKVKIDPTAVPTAAPPPRPKKKSERISWIPTADEGPTRSSSRRQTMHNKEMTHARLKDSEEKRVRLIATMEEAAKRKAHLKPKEMTQAERLAEAERVERLNSKSLNLWEEMEKRKAEERKAKIEALQNRRLQGPVMSYWSGLATWSDGRLTRLGKVDITPKPEKEEPTRKKSKKSEKEDKSVPGQTGVEGTGPGLSQTAPSASEHPTASAPAEGDSTKQGQDASQGQQPGLGVPDVSKDSGGAAGANVGSTVDGSAGSEKPAEVTTATVSTQPLNGTPLDAPGEDAQKLKSPKPEDAIMTEAPQSGAIPTNTSKTDGVQESDAPKPADALAEPAPESTSQPKDAPTVPIQPAGSDAAAPKEGSVQNVDSHKSEKEGESTTDRMDIDAEHKNEPAVKVDNEKLEAQETRETPKEPPSEKEPVANAEESQPKPISEGNKIDDTTKDAVPAPPAAASAPPTTEISAPTATPAAPPNAEPPTEPEKISPGAAPDATPTQSVPPGTAPAPTEDGKSPGTVTDQPTAPAEEKPPQPQIPAPPPVIEQAGRCLTVLEDFDEKTAQSREFSIYFNAKKPPRLTKISSSLCVITSLPSRYRHKETSLPFSNSYAYREIHNTVDQKYQWSPMLGCYVGPVGVAAKGVPARFLGGPKEEPKEGSKEAQTETGGGEFAGKESAGKESAGKESAGKDQKEGDTKSAGGAPASTPVAAGASGGDPMVVDK</sequence>
<feature type="region of interest" description="Disordered" evidence="2">
    <location>
        <begin position="1"/>
        <end position="32"/>
    </location>
</feature>
<dbReference type="Pfam" id="PF05764">
    <property type="entry name" value="YL1"/>
    <property type="match status" value="1"/>
</dbReference>
<feature type="compositionally biased region" description="Pro residues" evidence="2">
    <location>
        <begin position="650"/>
        <end position="660"/>
    </location>
</feature>
<dbReference type="Proteomes" id="UP000235023">
    <property type="component" value="Unassembled WGS sequence"/>
</dbReference>
<dbReference type="PANTHER" id="PTHR13275:SF4">
    <property type="entry name" value="VACUOLAR PROTEIN SORTING-ASSOCIATED PROTEIN 72 HOMOLOG"/>
    <property type="match status" value="1"/>
</dbReference>
<protein>
    <submittedName>
        <fullName evidence="4">YL1 nuclear protein-domain-containing protein</fullName>
    </submittedName>
</protein>
<evidence type="ECO:0000313" key="5">
    <source>
        <dbReference type="Proteomes" id="UP000235023"/>
    </source>
</evidence>
<dbReference type="Pfam" id="PF08265">
    <property type="entry name" value="YL1_C"/>
    <property type="match status" value="1"/>
</dbReference>
<dbReference type="GO" id="GO:0005634">
    <property type="term" value="C:nucleus"/>
    <property type="evidence" value="ECO:0007669"/>
    <property type="project" value="TreeGrafter"/>
</dbReference>
<feature type="compositionally biased region" description="Basic and acidic residues" evidence="2">
    <location>
        <begin position="407"/>
        <end position="418"/>
    </location>
</feature>
<feature type="region of interest" description="Disordered" evidence="2">
    <location>
        <begin position="271"/>
        <end position="660"/>
    </location>
</feature>
<dbReference type="SMART" id="SM00993">
    <property type="entry name" value="YL1_C"/>
    <property type="match status" value="1"/>
</dbReference>